<dbReference type="InterPro" id="IPR000477">
    <property type="entry name" value="RT_dom"/>
</dbReference>
<dbReference type="InterPro" id="IPR043502">
    <property type="entry name" value="DNA/RNA_pol_sf"/>
</dbReference>
<dbReference type="CDD" id="cd01650">
    <property type="entry name" value="RT_nLTR_like"/>
    <property type="match status" value="1"/>
</dbReference>
<gene>
    <name evidence="2" type="ORF">TKK_006012</name>
</gene>
<protein>
    <recommendedName>
        <fullName evidence="1">Reverse transcriptase domain-containing protein</fullName>
    </recommendedName>
</protein>
<evidence type="ECO:0000313" key="2">
    <source>
        <dbReference type="EMBL" id="KAL3400880.1"/>
    </source>
</evidence>
<dbReference type="Pfam" id="PF00078">
    <property type="entry name" value="RVT_1"/>
    <property type="match status" value="1"/>
</dbReference>
<organism evidence="2 3">
    <name type="scientific">Trichogramma kaykai</name>
    <dbReference type="NCBI Taxonomy" id="54128"/>
    <lineage>
        <taxon>Eukaryota</taxon>
        <taxon>Metazoa</taxon>
        <taxon>Ecdysozoa</taxon>
        <taxon>Arthropoda</taxon>
        <taxon>Hexapoda</taxon>
        <taxon>Insecta</taxon>
        <taxon>Pterygota</taxon>
        <taxon>Neoptera</taxon>
        <taxon>Endopterygota</taxon>
        <taxon>Hymenoptera</taxon>
        <taxon>Apocrita</taxon>
        <taxon>Proctotrupomorpha</taxon>
        <taxon>Chalcidoidea</taxon>
        <taxon>Trichogrammatidae</taxon>
        <taxon>Trichogramma</taxon>
    </lineage>
</organism>
<dbReference type="EMBL" id="JBJJXI010000050">
    <property type="protein sequence ID" value="KAL3400880.1"/>
    <property type="molecule type" value="Genomic_DNA"/>
</dbReference>
<dbReference type="GO" id="GO:0071897">
    <property type="term" value="P:DNA biosynthetic process"/>
    <property type="evidence" value="ECO:0007669"/>
    <property type="project" value="UniProtKB-ARBA"/>
</dbReference>
<name>A0ABD2X7F2_9HYME</name>
<dbReference type="Proteomes" id="UP001627154">
    <property type="component" value="Unassembled WGS sequence"/>
</dbReference>
<dbReference type="AlphaFoldDB" id="A0ABD2X7F2"/>
<evidence type="ECO:0000259" key="1">
    <source>
        <dbReference type="PROSITE" id="PS50878"/>
    </source>
</evidence>
<dbReference type="PROSITE" id="PS50878">
    <property type="entry name" value="RT_POL"/>
    <property type="match status" value="1"/>
</dbReference>
<reference evidence="2 3" key="1">
    <citation type="journal article" date="2024" name="bioRxiv">
        <title>A reference genome for Trichogramma kaykai: A tiny desert-dwelling parasitoid wasp with competing sex-ratio distorters.</title>
        <authorList>
            <person name="Culotta J."/>
            <person name="Lindsey A.R."/>
        </authorList>
    </citation>
    <scope>NUCLEOTIDE SEQUENCE [LARGE SCALE GENOMIC DNA]</scope>
    <source>
        <strain evidence="2 3">KSX58</strain>
    </source>
</reference>
<dbReference type="SUPFAM" id="SSF56672">
    <property type="entry name" value="DNA/RNA polymerases"/>
    <property type="match status" value="1"/>
</dbReference>
<sequence length="781" mass="88327">MEASLEFVPFGAMHHGATFDTVIDSIIVDSLDRITRSIKSLTPYTAAHDSLMVEYRLVDPLPVGDTSSYRDKRGIAVPEFEPSLRSALDCVRDLDDVDDMANGIHRIMLETLNTFAPLGRRSVRATRAPWFTLALKERCRMRDGLYQCYKRTRDPDLLRRFRQLRKELKRESRGAREAYLLNGLRSISTEARRWSYLRRIGISAPQLPSPLTFFAPEELFDHHCAVTMVHPGCSADALNGIIAMDVQNDLPIFNFRDVTEVEVLSALARVAGGVGTGSGDGLSLAYFNDALAALAPVLVSTINVMISAGKYPHLWKKSYIRPLSKVRAPSSPAQTRPVSNLPHLTKVCDGLLTAQITEHFESHSLLSPLQSGFREGFRTQTALIKVTEDIRPGVEGGIVTILLLFDFNSAFDMLNHVNLISALRKLNFSPNALSLLHSYLSQRSQAVMDDAGDLTDFRAYTSGVPQGSTPAPILFAVYIDSLTRIFKHCTAIHMMFADDLQIYLQCLPSEINSTIAKLNQEAHSVARWVHDNGLVLNISKTKAILFASDQNFMRIQWDHCSRIVLEGTEIPFEDCVKNLGLLMYRSLSWRNHVSAISSRVYGVLHRLRSAAYFLPSDIKKILVDTFIMPHFDYSCLAFIDIKATTDIKLKRLLNTCIRYIFRLRRDAELLPYYRRLDWLTPSDRRAYVLNLFTYKMLSAARPEYLRDIYHQPNELIRRSARLAGGARTLEVPFADTTTYKTGFTIQTANEWNSLPARIRSASSLPLFKRLLRDHMRRSLSA</sequence>
<keyword evidence="3" id="KW-1185">Reference proteome</keyword>
<comment type="caution">
    <text evidence="2">The sequence shown here is derived from an EMBL/GenBank/DDBJ whole genome shotgun (WGS) entry which is preliminary data.</text>
</comment>
<feature type="domain" description="Reverse transcriptase" evidence="1">
    <location>
        <begin position="304"/>
        <end position="583"/>
    </location>
</feature>
<proteinExistence type="predicted"/>
<accession>A0ABD2X7F2</accession>
<dbReference type="PANTHER" id="PTHR33332">
    <property type="entry name" value="REVERSE TRANSCRIPTASE DOMAIN-CONTAINING PROTEIN"/>
    <property type="match status" value="1"/>
</dbReference>
<evidence type="ECO:0000313" key="3">
    <source>
        <dbReference type="Proteomes" id="UP001627154"/>
    </source>
</evidence>